<protein>
    <submittedName>
        <fullName evidence="4">EF hand</fullName>
    </submittedName>
</protein>
<dbReference type="AlphaFoldDB" id="A0A1K1QNU3"/>
<evidence type="ECO:0000313" key="4">
    <source>
        <dbReference type="EMBL" id="SFW61307.1"/>
    </source>
</evidence>
<keyword evidence="5" id="KW-1185">Reference proteome</keyword>
<dbReference type="STRING" id="76595.SAMN05660313_02819"/>
<organism evidence="4 5">
    <name type="scientific">Cellulophaga fucicola</name>
    <dbReference type="NCBI Taxonomy" id="76595"/>
    <lineage>
        <taxon>Bacteria</taxon>
        <taxon>Pseudomonadati</taxon>
        <taxon>Bacteroidota</taxon>
        <taxon>Flavobacteriia</taxon>
        <taxon>Flavobacteriales</taxon>
        <taxon>Flavobacteriaceae</taxon>
        <taxon>Cellulophaga</taxon>
    </lineage>
</organism>
<feature type="region of interest" description="Disordered" evidence="1">
    <location>
        <begin position="22"/>
        <end position="46"/>
    </location>
</feature>
<sequence length="87" mass="10022">MKKQFKILVSTSLVIAFTACKSSQDTTDTSNNRKPQDASQLFKKMDTNNDGKISKYEAKGKLKENFLKRDKNNDGFITRNEMTIRNR</sequence>
<dbReference type="InterPro" id="IPR018247">
    <property type="entry name" value="EF_Hand_1_Ca_BS"/>
</dbReference>
<evidence type="ECO:0000259" key="3">
    <source>
        <dbReference type="PROSITE" id="PS50222"/>
    </source>
</evidence>
<dbReference type="InterPro" id="IPR011992">
    <property type="entry name" value="EF-hand-dom_pair"/>
</dbReference>
<accession>A0A1K1QNU3</accession>
<evidence type="ECO:0000313" key="5">
    <source>
        <dbReference type="Proteomes" id="UP000183257"/>
    </source>
</evidence>
<reference evidence="5" key="1">
    <citation type="submission" date="2016-11" db="EMBL/GenBank/DDBJ databases">
        <authorList>
            <person name="Varghese N."/>
            <person name="Submissions S."/>
        </authorList>
    </citation>
    <scope>NUCLEOTIDE SEQUENCE [LARGE SCALE GENOMIC DNA]</scope>
    <source>
        <strain evidence="5">DSM 24786</strain>
    </source>
</reference>
<dbReference type="EMBL" id="FPIY01000004">
    <property type="protein sequence ID" value="SFW61307.1"/>
    <property type="molecule type" value="Genomic_DNA"/>
</dbReference>
<evidence type="ECO:0000256" key="2">
    <source>
        <dbReference type="SAM" id="SignalP"/>
    </source>
</evidence>
<name>A0A1K1QNU3_9FLAO</name>
<dbReference type="SUPFAM" id="SSF47473">
    <property type="entry name" value="EF-hand"/>
    <property type="match status" value="1"/>
</dbReference>
<proteinExistence type="predicted"/>
<dbReference type="PROSITE" id="PS51257">
    <property type="entry name" value="PROKAR_LIPOPROTEIN"/>
    <property type="match status" value="1"/>
</dbReference>
<evidence type="ECO:0000256" key="1">
    <source>
        <dbReference type="SAM" id="MobiDB-lite"/>
    </source>
</evidence>
<feature type="chain" id="PRO_5012385499" evidence="2">
    <location>
        <begin position="22"/>
        <end position="87"/>
    </location>
</feature>
<dbReference type="Proteomes" id="UP000183257">
    <property type="component" value="Unassembled WGS sequence"/>
</dbReference>
<dbReference type="GO" id="GO:0005509">
    <property type="term" value="F:calcium ion binding"/>
    <property type="evidence" value="ECO:0007669"/>
    <property type="project" value="InterPro"/>
</dbReference>
<dbReference type="Gene3D" id="1.10.238.10">
    <property type="entry name" value="EF-hand"/>
    <property type="match status" value="1"/>
</dbReference>
<dbReference type="OrthoDB" id="1145220at2"/>
<dbReference type="RefSeq" id="WP_072304442.1">
    <property type="nucleotide sequence ID" value="NZ_FPIY01000004.1"/>
</dbReference>
<dbReference type="Pfam" id="PF13202">
    <property type="entry name" value="EF-hand_5"/>
    <property type="match status" value="2"/>
</dbReference>
<feature type="domain" description="EF-hand" evidence="3">
    <location>
        <begin position="33"/>
        <end position="68"/>
    </location>
</feature>
<keyword evidence="2" id="KW-0732">Signal</keyword>
<gene>
    <name evidence="4" type="ORF">SAMN05660313_02819</name>
</gene>
<dbReference type="PROSITE" id="PS50222">
    <property type="entry name" value="EF_HAND_2"/>
    <property type="match status" value="1"/>
</dbReference>
<feature type="signal peptide" evidence="2">
    <location>
        <begin position="1"/>
        <end position="21"/>
    </location>
</feature>
<dbReference type="PROSITE" id="PS00018">
    <property type="entry name" value="EF_HAND_1"/>
    <property type="match status" value="1"/>
</dbReference>
<feature type="compositionally biased region" description="Polar residues" evidence="1">
    <location>
        <begin position="22"/>
        <end position="39"/>
    </location>
</feature>
<dbReference type="InterPro" id="IPR002048">
    <property type="entry name" value="EF_hand_dom"/>
</dbReference>